<accession>A0ABT1W1J2</accession>
<protein>
    <submittedName>
        <fullName evidence="2">N-formylglutamate amidohydrolase</fullName>
    </submittedName>
</protein>
<dbReference type="Pfam" id="PF05013">
    <property type="entry name" value="FGase"/>
    <property type="match status" value="1"/>
</dbReference>
<organism evidence="2 3">
    <name type="scientific">Rhizosaccharibacter radicis</name>
    <dbReference type="NCBI Taxonomy" id="2782605"/>
    <lineage>
        <taxon>Bacteria</taxon>
        <taxon>Pseudomonadati</taxon>
        <taxon>Pseudomonadota</taxon>
        <taxon>Alphaproteobacteria</taxon>
        <taxon>Acetobacterales</taxon>
        <taxon>Acetobacteraceae</taxon>
        <taxon>Rhizosaccharibacter</taxon>
    </lineage>
</organism>
<dbReference type="SUPFAM" id="SSF53187">
    <property type="entry name" value="Zn-dependent exopeptidases"/>
    <property type="match status" value="1"/>
</dbReference>
<name>A0ABT1W1J2_9PROT</name>
<evidence type="ECO:0000313" key="2">
    <source>
        <dbReference type="EMBL" id="MCQ8242477.1"/>
    </source>
</evidence>
<dbReference type="Proteomes" id="UP001524547">
    <property type="component" value="Unassembled WGS sequence"/>
</dbReference>
<keyword evidence="3" id="KW-1185">Reference proteome</keyword>
<sequence>MPAPALSSAASNSKGAPPACQLFDPAGPDLPLLVASAHSARHYPDEFVRGSRLPLEALRRSEDCFVDELFGPAPALGASLLCASFPRAYCDANREKWELDPSMFLEPLPSWCNTGTERVRAGFGTIARLVSHGEPIYNRKLSFREAESRILSCWEPYHATLSFLIARSLSRHGLCLLLDCHSMPRGTPHRSARDVDIVLGDAYSTSCAPMVTRTVQRQLEAEGLRVQRNHPYAGGYVTRHYGRPLENVHVLQIELSRPLYMTEETFLKHEGFDALQGVLSRLVQTLAVLSQDMAKKRRCRSTAKFREETSKKQRAKRRCESTI</sequence>
<dbReference type="Gene3D" id="3.40.630.40">
    <property type="entry name" value="Zn-dependent exopeptidases"/>
    <property type="match status" value="1"/>
</dbReference>
<dbReference type="EMBL" id="JAMZEJ010000012">
    <property type="protein sequence ID" value="MCQ8242477.1"/>
    <property type="molecule type" value="Genomic_DNA"/>
</dbReference>
<comment type="caution">
    <text evidence="2">The sequence shown here is derived from an EMBL/GenBank/DDBJ whole genome shotgun (WGS) entry which is preliminary data.</text>
</comment>
<dbReference type="RefSeq" id="WP_422921237.1">
    <property type="nucleotide sequence ID" value="NZ_JAMZEJ010000012.1"/>
</dbReference>
<proteinExistence type="predicted"/>
<dbReference type="InterPro" id="IPR007709">
    <property type="entry name" value="N-FG_amidohydro"/>
</dbReference>
<reference evidence="2 3" key="1">
    <citation type="submission" date="2022-06" db="EMBL/GenBank/DDBJ databases">
        <title>Rhizosaccharibacter gen. nov. sp. nov. KSS12, endophytic bacteria isolated from sugarcane.</title>
        <authorList>
            <person name="Pitiwittayakul N."/>
        </authorList>
    </citation>
    <scope>NUCLEOTIDE SEQUENCE [LARGE SCALE GENOMIC DNA]</scope>
    <source>
        <strain evidence="2 3">KSS12</strain>
    </source>
</reference>
<evidence type="ECO:0000313" key="3">
    <source>
        <dbReference type="Proteomes" id="UP001524547"/>
    </source>
</evidence>
<gene>
    <name evidence="2" type="ORF">NFI88_16715</name>
</gene>
<evidence type="ECO:0000256" key="1">
    <source>
        <dbReference type="SAM" id="MobiDB-lite"/>
    </source>
</evidence>
<feature type="region of interest" description="Disordered" evidence="1">
    <location>
        <begin position="303"/>
        <end position="323"/>
    </location>
</feature>